<proteinExistence type="predicted"/>
<dbReference type="AlphaFoldDB" id="B0C4G7"/>
<reference evidence="2 3" key="1">
    <citation type="journal article" date="2008" name="Proc. Natl. Acad. Sci. U.S.A.">
        <title>Niche adaptation and genome expansion in the chlorophyll d-producing cyanobacterium Acaryochloris marina.</title>
        <authorList>
            <person name="Swingley W.D."/>
            <person name="Chen M."/>
            <person name="Cheung P.C."/>
            <person name="Conrad A.L."/>
            <person name="Dejesa L.C."/>
            <person name="Hao J."/>
            <person name="Honchak B.M."/>
            <person name="Karbach L.E."/>
            <person name="Kurdoglu A."/>
            <person name="Lahiri S."/>
            <person name="Mastrian S.D."/>
            <person name="Miyashita H."/>
            <person name="Page L."/>
            <person name="Ramakrishna P."/>
            <person name="Satoh S."/>
            <person name="Sattley W.M."/>
            <person name="Shimada Y."/>
            <person name="Taylor H.L."/>
            <person name="Tomo T."/>
            <person name="Tsuchiya T."/>
            <person name="Wang Z.T."/>
            <person name="Raymond J."/>
            <person name="Mimuro M."/>
            <person name="Blankenship R.E."/>
            <person name="Touchman J.W."/>
        </authorList>
    </citation>
    <scope>NUCLEOTIDE SEQUENCE [LARGE SCALE GENOMIC DNA]</scope>
    <source>
        <strain evidence="3">MBIC 11017</strain>
    </source>
</reference>
<dbReference type="Proteomes" id="UP000000268">
    <property type="component" value="Chromosome"/>
</dbReference>
<evidence type="ECO:0000313" key="3">
    <source>
        <dbReference type="Proteomes" id="UP000000268"/>
    </source>
</evidence>
<gene>
    <name evidence="2" type="ordered locus">AM1_3721</name>
</gene>
<feature type="transmembrane region" description="Helical" evidence="1">
    <location>
        <begin position="25"/>
        <end position="42"/>
    </location>
</feature>
<accession>B0C4G7</accession>
<organism evidence="2 3">
    <name type="scientific">Acaryochloris marina (strain MBIC 11017)</name>
    <dbReference type="NCBI Taxonomy" id="329726"/>
    <lineage>
        <taxon>Bacteria</taxon>
        <taxon>Bacillati</taxon>
        <taxon>Cyanobacteriota</taxon>
        <taxon>Cyanophyceae</taxon>
        <taxon>Acaryochloridales</taxon>
        <taxon>Acaryochloridaceae</taxon>
        <taxon>Acaryochloris</taxon>
    </lineage>
</organism>
<dbReference type="OrthoDB" id="511176at2"/>
<keyword evidence="1" id="KW-0472">Membrane</keyword>
<sequence length="192" mass="20936">MSSLSSPAAPSVTESVYRISPLIRYSLWLFYFALVIPLPILANVNHVGAVTQGSLYVGLGLGVVALAAALSEQVHLSATGMEIRYPQWVPAWFRQGWGLTWTEITVIKPRRTGQGGLVYYLVTDDGSAQLLPMRVAGFGQMTRTIEDQTGLKMATVKPLAQVWMYGILLGFSLLLALTDAWILWNGISHLGG</sequence>
<dbReference type="eggNOG" id="ENOG502ZBN5">
    <property type="taxonomic scope" value="Bacteria"/>
</dbReference>
<evidence type="ECO:0000256" key="1">
    <source>
        <dbReference type="SAM" id="Phobius"/>
    </source>
</evidence>
<dbReference type="RefSeq" id="WP_012164090.1">
    <property type="nucleotide sequence ID" value="NC_009925.1"/>
</dbReference>
<feature type="transmembrane region" description="Helical" evidence="1">
    <location>
        <begin position="54"/>
        <end position="71"/>
    </location>
</feature>
<dbReference type="STRING" id="329726.AM1_3721"/>
<keyword evidence="1" id="KW-1133">Transmembrane helix</keyword>
<protein>
    <submittedName>
        <fullName evidence="2">Uncharacterized protein</fullName>
    </submittedName>
</protein>
<dbReference type="HOGENOM" id="CLU_130448_0_0_3"/>
<keyword evidence="1" id="KW-0812">Transmembrane</keyword>
<keyword evidence="3" id="KW-1185">Reference proteome</keyword>
<dbReference type="KEGG" id="amr:AM1_3721"/>
<evidence type="ECO:0000313" key="2">
    <source>
        <dbReference type="EMBL" id="ABW28711.1"/>
    </source>
</evidence>
<feature type="transmembrane region" description="Helical" evidence="1">
    <location>
        <begin position="162"/>
        <end position="184"/>
    </location>
</feature>
<dbReference type="EMBL" id="CP000828">
    <property type="protein sequence ID" value="ABW28711.1"/>
    <property type="molecule type" value="Genomic_DNA"/>
</dbReference>
<name>B0C4G7_ACAM1</name>